<evidence type="ECO:0000313" key="12">
    <source>
        <dbReference type="EMBL" id="MBO0664367.1"/>
    </source>
</evidence>
<evidence type="ECO:0000256" key="1">
    <source>
        <dbReference type="ARBA" id="ARBA00005594"/>
    </source>
</evidence>
<dbReference type="RefSeq" id="WP_207259283.1">
    <property type="nucleotide sequence ID" value="NZ_JAFMPP010000020.1"/>
</dbReference>
<dbReference type="Pfam" id="PF01406">
    <property type="entry name" value="tRNA-synt_1e"/>
    <property type="match status" value="1"/>
</dbReference>
<dbReference type="NCBIfam" id="TIGR00435">
    <property type="entry name" value="cysS"/>
    <property type="match status" value="1"/>
</dbReference>
<feature type="short sequence motif" description="'HIGH' region" evidence="10">
    <location>
        <begin position="48"/>
        <end position="58"/>
    </location>
</feature>
<keyword evidence="4 10" id="KW-0479">Metal-binding</keyword>
<dbReference type="SUPFAM" id="SSF52374">
    <property type="entry name" value="Nucleotidylyl transferase"/>
    <property type="match status" value="1"/>
</dbReference>
<evidence type="ECO:0000256" key="4">
    <source>
        <dbReference type="ARBA" id="ARBA00022723"/>
    </source>
</evidence>
<dbReference type="InterPro" id="IPR009080">
    <property type="entry name" value="tRNAsynth_Ia_anticodon-bd"/>
</dbReference>
<dbReference type="InterPro" id="IPR032678">
    <property type="entry name" value="tRNA-synt_1_cat_dom"/>
</dbReference>
<reference evidence="12" key="1">
    <citation type="submission" date="2021-03" db="EMBL/GenBank/DDBJ databases">
        <title>Whole genome sequence of Jiella sp. CQZ9-1.</title>
        <authorList>
            <person name="Tuo L."/>
        </authorList>
    </citation>
    <scope>NUCLEOTIDE SEQUENCE</scope>
    <source>
        <strain evidence="12">CQZ9-1</strain>
    </source>
</reference>
<comment type="cofactor">
    <cofactor evidence="10">
        <name>Zn(2+)</name>
        <dbReference type="ChEBI" id="CHEBI:29105"/>
    </cofactor>
    <text evidence="10">Binds 1 zinc ion per subunit.</text>
</comment>
<feature type="binding site" evidence="10">
    <location>
        <position position="240"/>
    </location>
    <ligand>
        <name>Zn(2+)</name>
        <dbReference type="ChEBI" id="CHEBI:29105"/>
    </ligand>
</feature>
<keyword evidence="6 10" id="KW-0862">Zinc</keyword>
<dbReference type="PANTHER" id="PTHR10890:SF3">
    <property type="entry name" value="CYSTEINE--TRNA LIGASE, CYTOPLASMIC"/>
    <property type="match status" value="1"/>
</dbReference>
<comment type="catalytic activity">
    <reaction evidence="10">
        <text>tRNA(Cys) + L-cysteine + ATP = L-cysteinyl-tRNA(Cys) + AMP + diphosphate</text>
        <dbReference type="Rhea" id="RHEA:17773"/>
        <dbReference type="Rhea" id="RHEA-COMP:9661"/>
        <dbReference type="Rhea" id="RHEA-COMP:9679"/>
        <dbReference type="ChEBI" id="CHEBI:30616"/>
        <dbReference type="ChEBI" id="CHEBI:33019"/>
        <dbReference type="ChEBI" id="CHEBI:35235"/>
        <dbReference type="ChEBI" id="CHEBI:78442"/>
        <dbReference type="ChEBI" id="CHEBI:78517"/>
        <dbReference type="ChEBI" id="CHEBI:456215"/>
        <dbReference type="EC" id="6.1.1.16"/>
    </reaction>
</comment>
<feature type="binding site" evidence="10">
    <location>
        <position position="301"/>
    </location>
    <ligand>
        <name>ATP</name>
        <dbReference type="ChEBI" id="CHEBI:30616"/>
    </ligand>
</feature>
<comment type="subunit">
    <text evidence="2 10">Monomer.</text>
</comment>
<comment type="subcellular location">
    <subcellularLocation>
        <location evidence="10">Cytoplasm</location>
    </subcellularLocation>
</comment>
<feature type="domain" description="tRNA synthetases class I catalytic" evidence="11">
    <location>
        <begin position="38"/>
        <end position="351"/>
    </location>
</feature>
<gene>
    <name evidence="10" type="primary">cysS</name>
    <name evidence="12" type="ORF">J1C48_17440</name>
</gene>
<dbReference type="Proteomes" id="UP000664122">
    <property type="component" value="Unassembled WGS sequence"/>
</dbReference>
<evidence type="ECO:0000256" key="7">
    <source>
        <dbReference type="ARBA" id="ARBA00022840"/>
    </source>
</evidence>
<evidence type="ECO:0000256" key="6">
    <source>
        <dbReference type="ARBA" id="ARBA00022833"/>
    </source>
</evidence>
<evidence type="ECO:0000259" key="11">
    <source>
        <dbReference type="Pfam" id="PF01406"/>
    </source>
</evidence>
<dbReference type="GO" id="GO:0005829">
    <property type="term" value="C:cytosol"/>
    <property type="evidence" value="ECO:0007669"/>
    <property type="project" value="TreeGrafter"/>
</dbReference>
<keyword evidence="10" id="KW-0963">Cytoplasm</keyword>
<dbReference type="GO" id="GO:0005524">
    <property type="term" value="F:ATP binding"/>
    <property type="evidence" value="ECO:0007669"/>
    <property type="project" value="UniProtKB-UniRule"/>
</dbReference>
<dbReference type="InterPro" id="IPR024909">
    <property type="entry name" value="Cys-tRNA/MSH_ligase"/>
</dbReference>
<proteinExistence type="inferred from homology"/>
<comment type="similarity">
    <text evidence="1 10">Belongs to the class-I aminoacyl-tRNA synthetase family.</text>
</comment>
<dbReference type="InterPro" id="IPR015803">
    <property type="entry name" value="Cys-tRNA-ligase"/>
</dbReference>
<keyword evidence="7 10" id="KW-0067">ATP-binding</keyword>
<evidence type="ECO:0000256" key="10">
    <source>
        <dbReference type="HAMAP-Rule" id="MF_00041"/>
    </source>
</evidence>
<evidence type="ECO:0000313" key="13">
    <source>
        <dbReference type="Proteomes" id="UP000664122"/>
    </source>
</evidence>
<dbReference type="Gene3D" id="3.40.50.620">
    <property type="entry name" value="HUPs"/>
    <property type="match status" value="1"/>
</dbReference>
<evidence type="ECO:0000256" key="2">
    <source>
        <dbReference type="ARBA" id="ARBA00011245"/>
    </source>
</evidence>
<dbReference type="CDD" id="cd00672">
    <property type="entry name" value="CysRS_core"/>
    <property type="match status" value="1"/>
</dbReference>
<dbReference type="InterPro" id="IPR014729">
    <property type="entry name" value="Rossmann-like_a/b/a_fold"/>
</dbReference>
<dbReference type="PANTHER" id="PTHR10890">
    <property type="entry name" value="CYSTEINYL-TRNA SYNTHETASE"/>
    <property type="match status" value="1"/>
</dbReference>
<keyword evidence="13" id="KW-1185">Reference proteome</keyword>
<name>A0A939G351_9HYPH</name>
<dbReference type="GO" id="GO:0004817">
    <property type="term" value="F:cysteine-tRNA ligase activity"/>
    <property type="evidence" value="ECO:0007669"/>
    <property type="project" value="UniProtKB-UniRule"/>
</dbReference>
<feature type="binding site" evidence="10">
    <location>
        <position position="265"/>
    </location>
    <ligand>
        <name>Zn(2+)</name>
        <dbReference type="ChEBI" id="CHEBI:29105"/>
    </ligand>
</feature>
<sequence length="487" mass="53565">MTSDDGFRGLHLFNTMTREKAPFRPLDWGPEGGISEGERQVRIYVCGPTVYDYAHIGNARPVIVFDVLFRLLRHLYGAEHVTYVRNITDVDDKINARALRDHPELPLNEAIRKVTERTAAQFEADVATLGNLAPTHQPRATDFVTGHPDGHDMVTMIARLIAKGHAYEAGGEVLFDVTSMDNYGGLSRRKLEDMRAGARVAVDAHKKNPGDFVLWKQSSPAEPGWDSPWGRGRPGWHIECSVMSAAYLGETFDIHGGGLDLIFPHHENEIAQSCCAHGTDQMAKVWMHNGFLQVEGRKMSKSEGNFFTVQQLLETEVFGGRRWPGPVLRLAMLMTQYREPIDFSVKRLEEADDLLAGFARAAAGIEASAPSAAFVAALSDDLASAAMMAELHALRKSDPAALKASLDLIGVDLSDWQASSASAAALALDPAAIDAAIATRLDFIRVKNFAEADRIREELAEKGVVLTDGKDPESGERITRWAVKRLR</sequence>
<dbReference type="GO" id="GO:0008270">
    <property type="term" value="F:zinc ion binding"/>
    <property type="evidence" value="ECO:0007669"/>
    <property type="project" value="UniProtKB-UniRule"/>
</dbReference>
<keyword evidence="3 10" id="KW-0436">Ligase</keyword>
<evidence type="ECO:0000256" key="8">
    <source>
        <dbReference type="ARBA" id="ARBA00022917"/>
    </source>
</evidence>
<keyword evidence="8 10" id="KW-0648">Protein biosynthesis</keyword>
<comment type="caution">
    <text evidence="12">The sequence shown here is derived from an EMBL/GenBank/DDBJ whole genome shotgun (WGS) entry which is preliminary data.</text>
</comment>
<dbReference type="HAMAP" id="MF_00041">
    <property type="entry name" value="Cys_tRNA_synth"/>
    <property type="match status" value="1"/>
</dbReference>
<feature type="binding site" evidence="10">
    <location>
        <position position="269"/>
    </location>
    <ligand>
        <name>Zn(2+)</name>
        <dbReference type="ChEBI" id="CHEBI:29105"/>
    </ligand>
</feature>
<dbReference type="SUPFAM" id="SSF47323">
    <property type="entry name" value="Anticodon-binding domain of a subclass of class I aminoacyl-tRNA synthetases"/>
    <property type="match status" value="1"/>
</dbReference>
<keyword evidence="5 10" id="KW-0547">Nucleotide-binding</keyword>
<feature type="short sequence motif" description="'KMSKS' region" evidence="10">
    <location>
        <begin position="298"/>
        <end position="302"/>
    </location>
</feature>
<protein>
    <recommendedName>
        <fullName evidence="10">Cysteine--tRNA ligase</fullName>
        <ecNumber evidence="10">6.1.1.16</ecNumber>
    </recommendedName>
    <alternativeName>
        <fullName evidence="10">Cysteinyl-tRNA synthetase</fullName>
        <shortName evidence="10">CysRS</shortName>
    </alternativeName>
</protein>
<evidence type="ECO:0000256" key="9">
    <source>
        <dbReference type="ARBA" id="ARBA00023146"/>
    </source>
</evidence>
<evidence type="ECO:0000256" key="3">
    <source>
        <dbReference type="ARBA" id="ARBA00022598"/>
    </source>
</evidence>
<evidence type="ECO:0000256" key="5">
    <source>
        <dbReference type="ARBA" id="ARBA00022741"/>
    </source>
</evidence>
<keyword evidence="9 10" id="KW-0030">Aminoacyl-tRNA synthetase</keyword>
<feature type="binding site" evidence="10">
    <location>
        <position position="46"/>
    </location>
    <ligand>
        <name>Zn(2+)</name>
        <dbReference type="ChEBI" id="CHEBI:29105"/>
    </ligand>
</feature>
<dbReference type="EMBL" id="JAFMPP010000020">
    <property type="protein sequence ID" value="MBO0664367.1"/>
    <property type="molecule type" value="Genomic_DNA"/>
</dbReference>
<organism evidence="12 13">
    <name type="scientific">Jiella flava</name>
    <dbReference type="NCBI Taxonomy" id="2816857"/>
    <lineage>
        <taxon>Bacteria</taxon>
        <taxon>Pseudomonadati</taxon>
        <taxon>Pseudomonadota</taxon>
        <taxon>Alphaproteobacteria</taxon>
        <taxon>Hyphomicrobiales</taxon>
        <taxon>Aurantimonadaceae</taxon>
        <taxon>Jiella</taxon>
    </lineage>
</organism>
<dbReference type="GO" id="GO:0006423">
    <property type="term" value="P:cysteinyl-tRNA aminoacylation"/>
    <property type="evidence" value="ECO:0007669"/>
    <property type="project" value="UniProtKB-UniRule"/>
</dbReference>
<dbReference type="PRINTS" id="PR00983">
    <property type="entry name" value="TRNASYNTHCYS"/>
</dbReference>
<dbReference type="EC" id="6.1.1.16" evidence="10"/>
<accession>A0A939G351</accession>
<dbReference type="AlphaFoldDB" id="A0A939G351"/>